<dbReference type="Proteomes" id="UP000616885">
    <property type="component" value="Unassembled WGS sequence"/>
</dbReference>
<gene>
    <name evidence="2" type="ORF">IM811_003504</name>
</gene>
<evidence type="ECO:0000313" key="3">
    <source>
        <dbReference type="Proteomes" id="UP000616885"/>
    </source>
</evidence>
<evidence type="ECO:0000313" key="2">
    <source>
        <dbReference type="EMBL" id="KAF9746599.1"/>
    </source>
</evidence>
<accession>A0A8H7KB16</accession>
<dbReference type="AlphaFoldDB" id="A0A8H7KB16"/>
<feature type="region of interest" description="Disordered" evidence="1">
    <location>
        <begin position="106"/>
        <end position="136"/>
    </location>
</feature>
<feature type="region of interest" description="Disordered" evidence="1">
    <location>
        <begin position="191"/>
        <end position="235"/>
    </location>
</feature>
<feature type="compositionally biased region" description="Polar residues" evidence="1">
    <location>
        <begin position="191"/>
        <end position="203"/>
    </location>
</feature>
<proteinExistence type="predicted"/>
<protein>
    <submittedName>
        <fullName evidence="2">Uncharacterized protein</fullName>
    </submittedName>
</protein>
<feature type="region of interest" description="Disordered" evidence="1">
    <location>
        <begin position="31"/>
        <end position="54"/>
    </location>
</feature>
<evidence type="ECO:0000256" key="1">
    <source>
        <dbReference type="SAM" id="MobiDB-lite"/>
    </source>
</evidence>
<name>A0A8H7KB16_BIOOC</name>
<comment type="caution">
    <text evidence="2">The sequence shown here is derived from an EMBL/GenBank/DDBJ whole genome shotgun (WGS) entry which is preliminary data.</text>
</comment>
<reference evidence="2" key="1">
    <citation type="submission" date="2020-10" db="EMBL/GenBank/DDBJ databases">
        <title>High-Quality Genome Resource of Clonostachys rosea strain S41 by Oxford Nanopore Long-Read Sequencing.</title>
        <authorList>
            <person name="Wang H."/>
        </authorList>
    </citation>
    <scope>NUCLEOTIDE SEQUENCE</scope>
    <source>
        <strain evidence="2">S41</strain>
    </source>
</reference>
<organism evidence="2 3">
    <name type="scientific">Bionectria ochroleuca</name>
    <name type="common">Gliocladium roseum</name>
    <dbReference type="NCBI Taxonomy" id="29856"/>
    <lineage>
        <taxon>Eukaryota</taxon>
        <taxon>Fungi</taxon>
        <taxon>Dikarya</taxon>
        <taxon>Ascomycota</taxon>
        <taxon>Pezizomycotina</taxon>
        <taxon>Sordariomycetes</taxon>
        <taxon>Hypocreomycetidae</taxon>
        <taxon>Hypocreales</taxon>
        <taxon>Bionectriaceae</taxon>
        <taxon>Clonostachys</taxon>
    </lineage>
</organism>
<sequence>MQRVPITRAGPQEPLVTSLCPPFYAPIPPTPKTCVPEPQPIHRSGSRPSNSTFGLGRSLSEKFSKRKIPVEPAAQLPVQLETPNKRSAILLPLFVDLLLIVHSHDPEPDKELSKNPMFSSTRIPGPSYPDDPRQGPHPKIVGIRRELYGIKDEIQAIPVLLETIFRQTPKARRPEDADRAIEASQTLGSAIGTSLTNDGSDWTNAGLGSEGKGQNISYSSLPTSHRKSCTNWLTT</sequence>
<feature type="compositionally biased region" description="Polar residues" evidence="1">
    <location>
        <begin position="212"/>
        <end position="235"/>
    </location>
</feature>
<dbReference type="EMBL" id="JADCTT010000011">
    <property type="protein sequence ID" value="KAF9746599.1"/>
    <property type="molecule type" value="Genomic_DNA"/>
</dbReference>